<comment type="caution">
    <text evidence="9">The sequence shown here is derived from an EMBL/GenBank/DDBJ whole genome shotgun (WGS) entry which is preliminary data.</text>
</comment>
<evidence type="ECO:0000256" key="5">
    <source>
        <dbReference type="ARBA" id="ARBA00022777"/>
    </source>
</evidence>
<feature type="domain" description="Histidine kinase" evidence="8">
    <location>
        <begin position="230"/>
        <end position="444"/>
    </location>
</feature>
<evidence type="ECO:0000256" key="4">
    <source>
        <dbReference type="ARBA" id="ARBA00022679"/>
    </source>
</evidence>
<name>A0A316HFT5_9SPHI</name>
<dbReference type="PANTHER" id="PTHR43711:SF26">
    <property type="entry name" value="SENSOR HISTIDINE KINASE RCSC"/>
    <property type="match status" value="1"/>
</dbReference>
<dbReference type="RefSeq" id="WP_109608521.1">
    <property type="nucleotide sequence ID" value="NZ_QGHA01000005.1"/>
</dbReference>
<dbReference type="InterPro" id="IPR004358">
    <property type="entry name" value="Sig_transdc_His_kin-like_C"/>
</dbReference>
<keyword evidence="10" id="KW-1185">Reference proteome</keyword>
<evidence type="ECO:0000313" key="9">
    <source>
        <dbReference type="EMBL" id="PWK77095.1"/>
    </source>
</evidence>
<dbReference type="InterPro" id="IPR036097">
    <property type="entry name" value="HisK_dim/P_sf"/>
</dbReference>
<keyword evidence="7" id="KW-0472">Membrane</keyword>
<dbReference type="InterPro" id="IPR003661">
    <property type="entry name" value="HisK_dim/P_dom"/>
</dbReference>
<dbReference type="InterPro" id="IPR005467">
    <property type="entry name" value="His_kinase_dom"/>
</dbReference>
<feature type="transmembrane region" description="Helical" evidence="7">
    <location>
        <begin position="176"/>
        <end position="197"/>
    </location>
</feature>
<dbReference type="FunFam" id="3.30.565.10:FF:000006">
    <property type="entry name" value="Sensor histidine kinase WalK"/>
    <property type="match status" value="1"/>
</dbReference>
<keyword evidence="4" id="KW-0808">Transferase</keyword>
<sequence>MNARFFFNSIPVKYRLQYRDYYTYQNLIAVRAASVIFLILNIIIRILYLIFPVSLTKAQNFPEFNFSNWVFIIITPIFLIAANFFIVDYKKFRKGTAGMALLVFLFALYIIVCGMYSSFIATSDPSNALTLYLIALCLISVIFVFEYYETMLLLVAIEVCFTSLLFYSQTPATEMLYNQLISAILLSAFYFTSRYFFTYKANYYLQVIEIREKNSEIEKAGEFKNQVLGMVAHDLRNPIAAVESIAMMMELDEVDEETQDNINMIKASCAKARNIIDDLLEAARDDKVVVFETCKTELNQMLTGIVADWRLQQSNTVNVVFSSSVNPAFAQINQEKFHRVIDNLISNAVKFSKDRDQVDVRLSQQGDNLFVEVQDYGMGIPANILPEIFNRFSKAGRTGLRGEKSTGLGLSIVRQIVEKHKGTITVTSAEGLGSTFSIKLPATGATALGTLPTPGNYRAK</sequence>
<dbReference type="PRINTS" id="PR00344">
    <property type="entry name" value="BCTRLSENSOR"/>
</dbReference>
<dbReference type="EC" id="2.7.13.3" evidence="2"/>
<dbReference type="Pfam" id="PF02518">
    <property type="entry name" value="HATPase_c"/>
    <property type="match status" value="1"/>
</dbReference>
<feature type="transmembrane region" description="Helical" evidence="7">
    <location>
        <begin position="127"/>
        <end position="145"/>
    </location>
</feature>
<keyword evidence="5 9" id="KW-0418">Kinase</keyword>
<feature type="transmembrane region" description="Helical" evidence="7">
    <location>
        <begin position="21"/>
        <end position="48"/>
    </location>
</feature>
<dbReference type="PANTHER" id="PTHR43711">
    <property type="entry name" value="TWO-COMPONENT HISTIDINE KINASE"/>
    <property type="match status" value="1"/>
</dbReference>
<dbReference type="Gene3D" id="3.30.565.10">
    <property type="entry name" value="Histidine kinase-like ATPase, C-terminal domain"/>
    <property type="match status" value="1"/>
</dbReference>
<dbReference type="PROSITE" id="PS50109">
    <property type="entry name" value="HIS_KIN"/>
    <property type="match status" value="1"/>
</dbReference>
<dbReference type="SUPFAM" id="SSF47384">
    <property type="entry name" value="Homodimeric domain of signal transducing histidine kinase"/>
    <property type="match status" value="1"/>
</dbReference>
<proteinExistence type="predicted"/>
<dbReference type="AlphaFoldDB" id="A0A316HFT5"/>
<accession>A0A316HFT5</accession>
<dbReference type="Pfam" id="PF00512">
    <property type="entry name" value="HisKA"/>
    <property type="match status" value="1"/>
</dbReference>
<keyword evidence="7" id="KW-0812">Transmembrane</keyword>
<evidence type="ECO:0000256" key="7">
    <source>
        <dbReference type="SAM" id="Phobius"/>
    </source>
</evidence>
<dbReference type="InterPro" id="IPR003594">
    <property type="entry name" value="HATPase_dom"/>
</dbReference>
<evidence type="ECO:0000256" key="2">
    <source>
        <dbReference type="ARBA" id="ARBA00012438"/>
    </source>
</evidence>
<dbReference type="GO" id="GO:0000155">
    <property type="term" value="F:phosphorelay sensor kinase activity"/>
    <property type="evidence" value="ECO:0007669"/>
    <property type="project" value="InterPro"/>
</dbReference>
<evidence type="ECO:0000313" key="10">
    <source>
        <dbReference type="Proteomes" id="UP000245678"/>
    </source>
</evidence>
<dbReference type="CDD" id="cd00082">
    <property type="entry name" value="HisKA"/>
    <property type="match status" value="1"/>
</dbReference>
<dbReference type="EMBL" id="QGHA01000005">
    <property type="protein sequence ID" value="PWK77095.1"/>
    <property type="molecule type" value="Genomic_DNA"/>
</dbReference>
<organism evidence="9 10">
    <name type="scientific">Mucilaginibacter oryzae</name>
    <dbReference type="NCBI Taxonomy" id="468058"/>
    <lineage>
        <taxon>Bacteria</taxon>
        <taxon>Pseudomonadati</taxon>
        <taxon>Bacteroidota</taxon>
        <taxon>Sphingobacteriia</taxon>
        <taxon>Sphingobacteriales</taxon>
        <taxon>Sphingobacteriaceae</taxon>
        <taxon>Mucilaginibacter</taxon>
    </lineage>
</organism>
<dbReference type="Gene3D" id="1.10.287.130">
    <property type="match status" value="1"/>
</dbReference>
<dbReference type="InterPro" id="IPR050736">
    <property type="entry name" value="Sensor_HK_Regulatory"/>
</dbReference>
<dbReference type="SMART" id="SM00388">
    <property type="entry name" value="HisKA"/>
    <property type="match status" value="1"/>
</dbReference>
<dbReference type="CDD" id="cd00075">
    <property type="entry name" value="HATPase"/>
    <property type="match status" value="1"/>
</dbReference>
<reference evidence="9 10" key="1">
    <citation type="submission" date="2018-05" db="EMBL/GenBank/DDBJ databases">
        <title>Genomic Encyclopedia of Archaeal and Bacterial Type Strains, Phase II (KMG-II): from individual species to whole genera.</title>
        <authorList>
            <person name="Goeker M."/>
        </authorList>
    </citation>
    <scope>NUCLEOTIDE SEQUENCE [LARGE SCALE GENOMIC DNA]</scope>
    <source>
        <strain evidence="9 10">DSM 19975</strain>
    </source>
</reference>
<dbReference type="SUPFAM" id="SSF55874">
    <property type="entry name" value="ATPase domain of HSP90 chaperone/DNA topoisomerase II/histidine kinase"/>
    <property type="match status" value="1"/>
</dbReference>
<evidence type="ECO:0000256" key="1">
    <source>
        <dbReference type="ARBA" id="ARBA00000085"/>
    </source>
</evidence>
<evidence type="ECO:0000259" key="8">
    <source>
        <dbReference type="PROSITE" id="PS50109"/>
    </source>
</evidence>
<keyword evidence="3" id="KW-0597">Phosphoprotein</keyword>
<gene>
    <name evidence="9" type="ORF">LX99_02905</name>
</gene>
<evidence type="ECO:0000256" key="6">
    <source>
        <dbReference type="ARBA" id="ARBA00023012"/>
    </source>
</evidence>
<feature type="transmembrane region" description="Helical" evidence="7">
    <location>
        <begin position="99"/>
        <end position="121"/>
    </location>
</feature>
<keyword evidence="7" id="KW-1133">Transmembrane helix</keyword>
<dbReference type="InterPro" id="IPR036890">
    <property type="entry name" value="HATPase_C_sf"/>
</dbReference>
<comment type="catalytic activity">
    <reaction evidence="1">
        <text>ATP + protein L-histidine = ADP + protein N-phospho-L-histidine.</text>
        <dbReference type="EC" id="2.7.13.3"/>
    </reaction>
</comment>
<feature type="transmembrane region" description="Helical" evidence="7">
    <location>
        <begin position="152"/>
        <end position="170"/>
    </location>
</feature>
<evidence type="ECO:0000256" key="3">
    <source>
        <dbReference type="ARBA" id="ARBA00022553"/>
    </source>
</evidence>
<feature type="transmembrane region" description="Helical" evidence="7">
    <location>
        <begin position="68"/>
        <end position="87"/>
    </location>
</feature>
<protein>
    <recommendedName>
        <fullName evidence="2">histidine kinase</fullName>
        <ecNumber evidence="2">2.7.13.3</ecNumber>
    </recommendedName>
</protein>
<dbReference type="Proteomes" id="UP000245678">
    <property type="component" value="Unassembled WGS sequence"/>
</dbReference>
<dbReference type="SMART" id="SM00387">
    <property type="entry name" value="HATPase_c"/>
    <property type="match status" value="1"/>
</dbReference>
<keyword evidence="6" id="KW-0902">Two-component regulatory system</keyword>